<evidence type="ECO:0000313" key="2">
    <source>
        <dbReference type="EMBL" id="ERS92177.1"/>
    </source>
</evidence>
<evidence type="ECO:0008006" key="4">
    <source>
        <dbReference type="Google" id="ProtNLM"/>
    </source>
</evidence>
<accession>A0ABN0P963</accession>
<evidence type="ECO:0000256" key="1">
    <source>
        <dbReference type="SAM" id="SignalP"/>
    </source>
</evidence>
<dbReference type="RefSeq" id="WP_023016339.1">
    <property type="nucleotide sequence ID" value="NZ_AXDY01000023.1"/>
</dbReference>
<organism evidence="2 3">
    <name type="scientific">Staphylococcus simulans UMC-CNS-990</name>
    <dbReference type="NCBI Taxonomy" id="1405498"/>
    <lineage>
        <taxon>Bacteria</taxon>
        <taxon>Bacillati</taxon>
        <taxon>Bacillota</taxon>
        <taxon>Bacilli</taxon>
        <taxon>Bacillales</taxon>
        <taxon>Staphylococcaceae</taxon>
        <taxon>Staphylococcus</taxon>
    </lineage>
</organism>
<comment type="caution">
    <text evidence="2">The sequence shown here is derived from an EMBL/GenBank/DDBJ whole genome shotgun (WGS) entry which is preliminary data.</text>
</comment>
<protein>
    <recommendedName>
        <fullName evidence="4">Secreted protein</fullName>
    </recommendedName>
</protein>
<dbReference type="EMBL" id="AXDY01000023">
    <property type="protein sequence ID" value="ERS92177.1"/>
    <property type="molecule type" value="Genomic_DNA"/>
</dbReference>
<dbReference type="Proteomes" id="UP000017131">
    <property type="component" value="Unassembled WGS sequence"/>
</dbReference>
<feature type="chain" id="PRO_5047080454" description="Secreted protein" evidence="1">
    <location>
        <begin position="27"/>
        <end position="181"/>
    </location>
</feature>
<evidence type="ECO:0000313" key="3">
    <source>
        <dbReference type="Proteomes" id="UP000017131"/>
    </source>
</evidence>
<reference evidence="2 3" key="1">
    <citation type="journal article" date="2013" name="Genome Announc.">
        <title>Draft Genome Sequence of Staphylococcus simulans UMC-CNS-990, Isolated from a Case of Chronic Bovine Mastitis.</title>
        <authorList>
            <person name="Calcutt M.J."/>
            <person name="Foecking M.F."/>
            <person name="Hsieh H.Y."/>
            <person name="Perry J."/>
            <person name="Stewart G.C."/>
            <person name="Middleton J.R."/>
        </authorList>
    </citation>
    <scope>NUCLEOTIDE SEQUENCE [LARGE SCALE GENOMIC DNA]</scope>
    <source>
        <strain evidence="2 3">UMC-CNS-990</strain>
    </source>
</reference>
<keyword evidence="3" id="KW-1185">Reference proteome</keyword>
<sequence length="181" mass="19749">MQKKMLFVFVSLVCTLAFVISPYANAEVQKQEEEKEIEKVAQELEYYFGDSEVKDEEGNIVSYDYQKLKTKFTEEQQQELDKIEEEKRSIAGTAVRACPTQEACQNVTDNTECVINSLNIFDTLGPTAIAEIAQAIQAGQYGVAGTKLVKMGVKGGAYGIAGSLAWAVGKCMANGNPTNGV</sequence>
<gene>
    <name evidence="2" type="ORF">SSIM_13650</name>
</gene>
<name>A0ABN0P963_STASI</name>
<keyword evidence="1" id="KW-0732">Signal</keyword>
<proteinExistence type="predicted"/>
<feature type="signal peptide" evidence="1">
    <location>
        <begin position="1"/>
        <end position="26"/>
    </location>
</feature>